<comment type="caution">
    <text evidence="2">The sequence shown here is derived from an EMBL/GenBank/DDBJ whole genome shotgun (WGS) entry which is preliminary data.</text>
</comment>
<sequence>MYVTRPVVNTTSGVNSIPWSVKDARPANRMSSGRRLSWPRSVKLKVIEATNGVDRRSKNSDPQTPPHLLRPDPTRLPLSVFDSDPPMTRPLFKFRELATLIGVEEKCSLCLDVLLDGIQTYMMLKNVIPYRTVFEAYDGHDVSFNTDLGDYVLADYDWVELRTSFKTFYELTLRISGSLYVTSNFYLTEICDLGYALTLMTLSQNLVEKKYGKYWGDPEKMNFLIFFANILYPMSTWNNSSFICLVKQKGKACFIKVKSQLASLFEDYMTEFLEHSQSQFQSQSQCDSENPPPPRKVRI</sequence>
<proteinExistence type="predicted"/>
<protein>
    <submittedName>
        <fullName evidence="2">Uncharacterized protein</fullName>
    </submittedName>
</protein>
<dbReference type="EMBL" id="JARYMX010000004">
    <property type="protein sequence ID" value="KAJ9552135.1"/>
    <property type="molecule type" value="Genomic_DNA"/>
</dbReference>
<evidence type="ECO:0000256" key="1">
    <source>
        <dbReference type="SAM" id="MobiDB-lite"/>
    </source>
</evidence>
<dbReference type="AlphaFoldDB" id="A0AA38T0F5"/>
<dbReference type="PANTHER" id="PTHR23272">
    <property type="entry name" value="BED FINGER-RELATED"/>
    <property type="match status" value="1"/>
</dbReference>
<evidence type="ECO:0000313" key="3">
    <source>
        <dbReference type="Proteomes" id="UP001172457"/>
    </source>
</evidence>
<feature type="compositionally biased region" description="Pro residues" evidence="1">
    <location>
        <begin position="290"/>
        <end position="299"/>
    </location>
</feature>
<dbReference type="Proteomes" id="UP001172457">
    <property type="component" value="Chromosome 4"/>
</dbReference>
<keyword evidence="3" id="KW-1185">Reference proteome</keyword>
<name>A0AA38T0F5_9ASTR</name>
<accession>A0AA38T0F5</accession>
<feature type="region of interest" description="Disordered" evidence="1">
    <location>
        <begin position="49"/>
        <end position="80"/>
    </location>
</feature>
<dbReference type="PANTHER" id="PTHR23272:SF184">
    <property type="entry name" value="OS03G0311250 PROTEIN"/>
    <property type="match status" value="1"/>
</dbReference>
<feature type="compositionally biased region" description="Low complexity" evidence="1">
    <location>
        <begin position="279"/>
        <end position="288"/>
    </location>
</feature>
<organism evidence="2 3">
    <name type="scientific">Centaurea solstitialis</name>
    <name type="common">yellow star-thistle</name>
    <dbReference type="NCBI Taxonomy" id="347529"/>
    <lineage>
        <taxon>Eukaryota</taxon>
        <taxon>Viridiplantae</taxon>
        <taxon>Streptophyta</taxon>
        <taxon>Embryophyta</taxon>
        <taxon>Tracheophyta</taxon>
        <taxon>Spermatophyta</taxon>
        <taxon>Magnoliopsida</taxon>
        <taxon>eudicotyledons</taxon>
        <taxon>Gunneridae</taxon>
        <taxon>Pentapetalae</taxon>
        <taxon>asterids</taxon>
        <taxon>campanulids</taxon>
        <taxon>Asterales</taxon>
        <taxon>Asteraceae</taxon>
        <taxon>Carduoideae</taxon>
        <taxon>Cardueae</taxon>
        <taxon>Centaureinae</taxon>
        <taxon>Centaurea</taxon>
    </lineage>
</organism>
<feature type="region of interest" description="Disordered" evidence="1">
    <location>
        <begin position="279"/>
        <end position="299"/>
    </location>
</feature>
<reference evidence="2" key="1">
    <citation type="submission" date="2023-03" db="EMBL/GenBank/DDBJ databases">
        <title>Chromosome-scale reference genome and RAD-based genetic map of yellow starthistle (Centaurea solstitialis) reveal putative structural variation and QTLs associated with invader traits.</title>
        <authorList>
            <person name="Reatini B."/>
            <person name="Cang F.A."/>
            <person name="Jiang Q."/>
            <person name="Mckibben M.T.W."/>
            <person name="Barker M.S."/>
            <person name="Rieseberg L.H."/>
            <person name="Dlugosch K.M."/>
        </authorList>
    </citation>
    <scope>NUCLEOTIDE SEQUENCE</scope>
    <source>
        <strain evidence="2">CAN-66</strain>
        <tissue evidence="2">Leaf</tissue>
    </source>
</reference>
<evidence type="ECO:0000313" key="2">
    <source>
        <dbReference type="EMBL" id="KAJ9552135.1"/>
    </source>
</evidence>
<gene>
    <name evidence="2" type="ORF">OSB04_016180</name>
</gene>